<dbReference type="KEGG" id="saes:HBH39_03235"/>
<dbReference type="RefSeq" id="WP_167675575.1">
    <property type="nucleotide sequence ID" value="NZ_CP050313.1"/>
</dbReference>
<dbReference type="Pfam" id="PF09523">
    <property type="entry name" value="DUF2390"/>
    <property type="match status" value="1"/>
</dbReference>
<protein>
    <submittedName>
        <fullName evidence="1">TIGR02444 family protein</fullName>
    </submittedName>
</protein>
<dbReference type="AlphaFoldDB" id="A0A6G9QGJ2"/>
<reference evidence="1 2" key="1">
    <citation type="submission" date="2020-03" db="EMBL/GenBank/DDBJ databases">
        <title>Complete genome sequence of Shewanella sp.</title>
        <authorList>
            <person name="Kim Y.-S."/>
            <person name="Kim S.-J."/>
            <person name="Jung H.-K."/>
            <person name="Kim K.-H."/>
        </authorList>
    </citation>
    <scope>NUCLEOTIDE SEQUENCE [LARGE SCALE GENOMIC DNA]</scope>
    <source>
        <strain evidence="1 2">PN3F2</strain>
    </source>
</reference>
<name>A0A6G9QGJ2_9GAMM</name>
<gene>
    <name evidence="1" type="ORF">HBH39_03235</name>
</gene>
<accession>A0A6G9QGJ2</accession>
<evidence type="ECO:0000313" key="2">
    <source>
        <dbReference type="Proteomes" id="UP000502608"/>
    </source>
</evidence>
<evidence type="ECO:0000313" key="1">
    <source>
        <dbReference type="EMBL" id="QIR13640.1"/>
    </source>
</evidence>
<sequence length="152" mass="17708">MTAKPLSKGKFCDKVWQECEQRYLSAPKGYIALQDSHQVNVNLLLLAQYLDQQNYVLSAEQWQQMAQVIEQWEQTILKPFRGLRRLAKAHLTEDEYQKMLEVELIMERKSQKMLLRHLNNMPANIPLSTLSNTNNTQGYLGLFGLTQENLIL</sequence>
<dbReference type="Proteomes" id="UP000502608">
    <property type="component" value="Chromosome"/>
</dbReference>
<dbReference type="InterPro" id="IPR012659">
    <property type="entry name" value="CHP02444"/>
</dbReference>
<dbReference type="NCBIfam" id="TIGR02444">
    <property type="entry name" value="TIGR02444 family protein"/>
    <property type="match status" value="1"/>
</dbReference>
<keyword evidence="2" id="KW-1185">Reference proteome</keyword>
<proteinExistence type="predicted"/>
<organism evidence="1 2">
    <name type="scientific">Shewanella aestuarii</name>
    <dbReference type="NCBI Taxonomy" id="1028752"/>
    <lineage>
        <taxon>Bacteria</taxon>
        <taxon>Pseudomonadati</taxon>
        <taxon>Pseudomonadota</taxon>
        <taxon>Gammaproteobacteria</taxon>
        <taxon>Alteromonadales</taxon>
        <taxon>Shewanellaceae</taxon>
        <taxon>Shewanella</taxon>
    </lineage>
</organism>
<dbReference type="EMBL" id="CP050313">
    <property type="protein sequence ID" value="QIR13640.1"/>
    <property type="molecule type" value="Genomic_DNA"/>
</dbReference>